<dbReference type="Proteomes" id="UP001501442">
    <property type="component" value="Unassembled WGS sequence"/>
</dbReference>
<keyword evidence="3" id="KW-1185">Reference proteome</keyword>
<feature type="region of interest" description="Disordered" evidence="1">
    <location>
        <begin position="1"/>
        <end position="22"/>
    </location>
</feature>
<evidence type="ECO:0000256" key="1">
    <source>
        <dbReference type="SAM" id="MobiDB-lite"/>
    </source>
</evidence>
<evidence type="ECO:0000313" key="2">
    <source>
        <dbReference type="EMBL" id="GAA4629008.1"/>
    </source>
</evidence>
<organism evidence="2 3">
    <name type="scientific">Actinoallomurus vinaceus</name>
    <dbReference type="NCBI Taxonomy" id="1080074"/>
    <lineage>
        <taxon>Bacteria</taxon>
        <taxon>Bacillati</taxon>
        <taxon>Actinomycetota</taxon>
        <taxon>Actinomycetes</taxon>
        <taxon>Streptosporangiales</taxon>
        <taxon>Thermomonosporaceae</taxon>
        <taxon>Actinoallomurus</taxon>
    </lineage>
</organism>
<name>A0ABP8UE88_9ACTN</name>
<evidence type="ECO:0000313" key="3">
    <source>
        <dbReference type="Proteomes" id="UP001501442"/>
    </source>
</evidence>
<gene>
    <name evidence="2" type="ORF">GCM10023196_047830</name>
</gene>
<comment type="caution">
    <text evidence="2">The sequence shown here is derived from an EMBL/GenBank/DDBJ whole genome shotgun (WGS) entry which is preliminary data.</text>
</comment>
<reference evidence="3" key="1">
    <citation type="journal article" date="2019" name="Int. J. Syst. Evol. Microbiol.">
        <title>The Global Catalogue of Microorganisms (GCM) 10K type strain sequencing project: providing services to taxonomists for standard genome sequencing and annotation.</title>
        <authorList>
            <consortium name="The Broad Institute Genomics Platform"/>
            <consortium name="The Broad Institute Genome Sequencing Center for Infectious Disease"/>
            <person name="Wu L."/>
            <person name="Ma J."/>
        </authorList>
    </citation>
    <scope>NUCLEOTIDE SEQUENCE [LARGE SCALE GENOMIC DNA]</scope>
    <source>
        <strain evidence="3">JCM 17939</strain>
    </source>
</reference>
<protein>
    <submittedName>
        <fullName evidence="2">Uncharacterized protein</fullName>
    </submittedName>
</protein>
<accession>A0ABP8UE88</accession>
<sequence>MAGPDAFEPDVPQAVSRPPTAKAATATGRRLLVGFIGLLLGSRVHGEGACGFGTADMAGACSVPWL</sequence>
<proteinExistence type="predicted"/>
<dbReference type="EMBL" id="BAABHK010000006">
    <property type="protein sequence ID" value="GAA4629008.1"/>
    <property type="molecule type" value="Genomic_DNA"/>
</dbReference>